<feature type="domain" description="SCP" evidence="2">
    <location>
        <begin position="198"/>
        <end position="331"/>
    </location>
</feature>
<dbReference type="EMBL" id="AFYH01120927">
    <property type="status" value="NOT_ANNOTATED_CDS"/>
    <property type="molecule type" value="Genomic_DNA"/>
</dbReference>
<dbReference type="eggNOG" id="KOG3017">
    <property type="taxonomic scope" value="Eukaryota"/>
</dbReference>
<dbReference type="OMA" id="WRESKEV"/>
<dbReference type="InterPro" id="IPR035940">
    <property type="entry name" value="CAP_sf"/>
</dbReference>
<feature type="region of interest" description="Disordered" evidence="1">
    <location>
        <begin position="344"/>
        <end position="376"/>
    </location>
</feature>
<dbReference type="Proteomes" id="UP000008672">
    <property type="component" value="Unassembled WGS sequence"/>
</dbReference>
<dbReference type="GO" id="GO:0005576">
    <property type="term" value="C:extracellular region"/>
    <property type="evidence" value="ECO:0007669"/>
    <property type="project" value="InterPro"/>
</dbReference>
<evidence type="ECO:0000256" key="1">
    <source>
        <dbReference type="SAM" id="MobiDB-lite"/>
    </source>
</evidence>
<keyword evidence="4" id="KW-1185">Reference proteome</keyword>
<feature type="compositionally biased region" description="Low complexity" evidence="1">
    <location>
        <begin position="160"/>
        <end position="177"/>
    </location>
</feature>
<dbReference type="InParanoid" id="H3AC98"/>
<dbReference type="Gene3D" id="3.40.33.10">
    <property type="entry name" value="CAP"/>
    <property type="match status" value="4"/>
</dbReference>
<dbReference type="STRING" id="7897.ENSLACP00000007269"/>
<dbReference type="InterPro" id="IPR034113">
    <property type="entry name" value="SCP_GAPR1-like"/>
</dbReference>
<dbReference type="InterPro" id="IPR018244">
    <property type="entry name" value="Allrgn_V5/Tpx1_CS"/>
</dbReference>
<dbReference type="Pfam" id="PF00188">
    <property type="entry name" value="CAP"/>
    <property type="match status" value="4"/>
</dbReference>
<accession>H3AC98</accession>
<dbReference type="PROSITE" id="PS01009">
    <property type="entry name" value="CRISP_1"/>
    <property type="match status" value="3"/>
</dbReference>
<dbReference type="FunFam" id="3.40.33.10:FF:000002">
    <property type="entry name" value="Golgi-associated plant pathogenesis-related protein 1"/>
    <property type="match status" value="4"/>
</dbReference>
<feature type="domain" description="SCP" evidence="2">
    <location>
        <begin position="382"/>
        <end position="515"/>
    </location>
</feature>
<sequence>GGKLDQFEMEFLEAHNTYRKQHGAPPLQFSRDLCKSAQKWADYLLSINSLEHSKSNNGENLFYRYNSRVQDISGKEAVDSWYNEIKDYDFKNPGFKGNTGHFTQVVWKDTKEVGVGKATNGKGLFFIVGQYSPAGNMTNAGYFERNVLPKGTAIANTPGSNSQDSSSSPSRYGSKSSHANTDGVSPAQVLVKRCCGDQFEVEALQVHNFYRKQHGAPPLQLNRELCQASQKWADHLLTLKALQHSDTSYGENIWYKWSSNVRDVSGKEAVESWYNEIQNYDFEQPGFQSNTGHFTQVVWKDSQELGIAKATDGKGMVIAVAQYNPAGNITNPGYYERNVLPKGTPVSYDTGNQDNRKPGGSTAGIGNNDTGSSAQDTRRLDNFVSEFLQANNKYREVHGAQPLKLSSEISQGAQKWAEHLVSLRTLQHSDAPYGENVWAKTGSRHITATGQEVADAWYREIKDYNFSVPGYQKNTGHFTQMVWRESKEVGIGKASDGKGMFVVVAQYKPAGNITNPGYYNRNVLPAGSEVTDNESVDFGKPTSGSNNASIPDHEYKAFAKELVDEHNKYRSSHGVEPLQLSPSLSEEAQKWAEHLVDIKALQNSNSKHGESLWYRWSTNQTGPTVGKEVADSWYNEIKKYDFNSPGFQKGAGNFTQMVWKDSARVGVGYAADGKGMFIVVGFYAPPGNIANSGYFHKNVFLKK</sequence>
<dbReference type="InterPro" id="IPR014044">
    <property type="entry name" value="CAP_dom"/>
</dbReference>
<feature type="compositionally biased region" description="Polar residues" evidence="1">
    <location>
        <begin position="364"/>
        <end position="375"/>
    </location>
</feature>
<organism evidence="3 4">
    <name type="scientific">Latimeria chalumnae</name>
    <name type="common">Coelacanth</name>
    <dbReference type="NCBI Taxonomy" id="7897"/>
    <lineage>
        <taxon>Eukaryota</taxon>
        <taxon>Metazoa</taxon>
        <taxon>Chordata</taxon>
        <taxon>Craniata</taxon>
        <taxon>Vertebrata</taxon>
        <taxon>Euteleostomi</taxon>
        <taxon>Coelacanthiformes</taxon>
        <taxon>Coelacanthidae</taxon>
        <taxon>Latimeria</taxon>
    </lineage>
</organism>
<reference evidence="4" key="1">
    <citation type="submission" date="2011-08" db="EMBL/GenBank/DDBJ databases">
        <title>The draft genome of Latimeria chalumnae.</title>
        <authorList>
            <person name="Di Palma F."/>
            <person name="Alfoldi J."/>
            <person name="Johnson J."/>
            <person name="Berlin A."/>
            <person name="Gnerre S."/>
            <person name="Jaffe D."/>
            <person name="MacCallum I."/>
            <person name="Young S."/>
            <person name="Walker B.J."/>
            <person name="Lander E."/>
            <person name="Lindblad-Toh K."/>
        </authorList>
    </citation>
    <scope>NUCLEOTIDE SEQUENCE [LARGE SCALE GENOMIC DNA]</scope>
    <source>
        <strain evidence="4">Wild caught</strain>
    </source>
</reference>
<dbReference type="EMBL" id="AFYH01120928">
    <property type="status" value="NOT_ANNOTATED_CDS"/>
    <property type="molecule type" value="Genomic_DNA"/>
</dbReference>
<dbReference type="SUPFAM" id="SSF55797">
    <property type="entry name" value="PR-1-like"/>
    <property type="match status" value="4"/>
</dbReference>
<dbReference type="SMART" id="SM00198">
    <property type="entry name" value="SCP"/>
    <property type="match status" value="4"/>
</dbReference>
<proteinExistence type="predicted"/>
<dbReference type="InterPro" id="IPR001283">
    <property type="entry name" value="CRISP-related"/>
</dbReference>
<dbReference type="PRINTS" id="PR00837">
    <property type="entry name" value="V5TPXLIKE"/>
</dbReference>
<reference evidence="3" key="3">
    <citation type="submission" date="2025-09" db="UniProtKB">
        <authorList>
            <consortium name="Ensembl"/>
        </authorList>
    </citation>
    <scope>IDENTIFICATION</scope>
</reference>
<dbReference type="EMBL" id="AFYH01120929">
    <property type="status" value="NOT_ANNOTATED_CDS"/>
    <property type="molecule type" value="Genomic_DNA"/>
</dbReference>
<dbReference type="AlphaFoldDB" id="H3AC98"/>
<dbReference type="HOGENOM" id="CLU_334228_0_0_1"/>
<protein>
    <submittedName>
        <fullName evidence="3">GLI pathosis related 2</fullName>
    </submittedName>
</protein>
<evidence type="ECO:0000313" key="3">
    <source>
        <dbReference type="Ensembl" id="ENSLACP00000007269.1"/>
    </source>
</evidence>
<dbReference type="CDD" id="cd05382">
    <property type="entry name" value="CAP_GAPR1-like"/>
    <property type="match status" value="4"/>
</dbReference>
<dbReference type="PANTHER" id="PTHR10334">
    <property type="entry name" value="CYSTEINE-RICH SECRETORY PROTEIN-RELATED"/>
    <property type="match status" value="1"/>
</dbReference>
<name>H3AC98_LATCH</name>
<reference evidence="3" key="2">
    <citation type="submission" date="2025-08" db="UniProtKB">
        <authorList>
            <consortium name="Ensembl"/>
        </authorList>
    </citation>
    <scope>IDENTIFICATION</scope>
</reference>
<feature type="region of interest" description="Disordered" evidence="1">
    <location>
        <begin position="153"/>
        <end position="184"/>
    </location>
</feature>
<gene>
    <name evidence="3" type="primary">GLIPR2</name>
</gene>
<evidence type="ECO:0000259" key="2">
    <source>
        <dbReference type="SMART" id="SM00198"/>
    </source>
</evidence>
<feature type="domain" description="SCP" evidence="2">
    <location>
        <begin position="557"/>
        <end position="691"/>
    </location>
</feature>
<evidence type="ECO:0000313" key="4">
    <source>
        <dbReference type="Proteomes" id="UP000008672"/>
    </source>
</evidence>
<dbReference type="GeneTree" id="ENSGT00390000020276"/>
<dbReference type="Ensembl" id="ENSLACT00000007329.1">
    <property type="protein sequence ID" value="ENSLACP00000007269.1"/>
    <property type="gene ID" value="ENSLACG00000006448.1"/>
</dbReference>
<feature type="domain" description="SCP" evidence="2">
    <location>
        <begin position="6"/>
        <end position="139"/>
    </location>
</feature>